<keyword evidence="1" id="KW-0853">WD repeat</keyword>
<feature type="non-terminal residue" evidence="2">
    <location>
        <position position="1"/>
    </location>
</feature>
<evidence type="ECO:0000313" key="2">
    <source>
        <dbReference type="EMBL" id="CAF1393068.1"/>
    </source>
</evidence>
<evidence type="ECO:0000313" key="3">
    <source>
        <dbReference type="Proteomes" id="UP000663828"/>
    </source>
</evidence>
<dbReference type="GO" id="GO:0005634">
    <property type="term" value="C:nucleus"/>
    <property type="evidence" value="ECO:0007669"/>
    <property type="project" value="TreeGrafter"/>
</dbReference>
<dbReference type="EMBL" id="CAJNOR010003241">
    <property type="protein sequence ID" value="CAF1393068.1"/>
    <property type="molecule type" value="Genomic_DNA"/>
</dbReference>
<organism evidence="2 3">
    <name type="scientific">Adineta ricciae</name>
    <name type="common">Rotifer</name>
    <dbReference type="NCBI Taxonomy" id="249248"/>
    <lineage>
        <taxon>Eukaryota</taxon>
        <taxon>Metazoa</taxon>
        <taxon>Spiralia</taxon>
        <taxon>Gnathifera</taxon>
        <taxon>Rotifera</taxon>
        <taxon>Eurotatoria</taxon>
        <taxon>Bdelloidea</taxon>
        <taxon>Adinetida</taxon>
        <taxon>Adinetidae</taxon>
        <taxon>Adineta</taxon>
    </lineage>
</organism>
<dbReference type="PANTHER" id="PTHR15271:SF4">
    <property type="entry name" value="CHROMATIN ASSEMBLY FACTOR 1 SUBUNIT B"/>
    <property type="match status" value="1"/>
</dbReference>
<dbReference type="SMART" id="SM00320">
    <property type="entry name" value="WD40"/>
    <property type="match status" value="2"/>
</dbReference>
<dbReference type="Gene3D" id="2.130.10.10">
    <property type="entry name" value="YVTN repeat-like/Quinoprotein amine dehydrogenase"/>
    <property type="match status" value="1"/>
</dbReference>
<keyword evidence="3" id="KW-1185">Reference proteome</keyword>
<reference evidence="2" key="1">
    <citation type="submission" date="2021-02" db="EMBL/GenBank/DDBJ databases">
        <authorList>
            <person name="Nowell W R."/>
        </authorList>
    </citation>
    <scope>NUCLEOTIDE SEQUENCE</scope>
</reference>
<dbReference type="PROSITE" id="PS50082">
    <property type="entry name" value="WD_REPEATS_2"/>
    <property type="match status" value="1"/>
</dbReference>
<dbReference type="GO" id="GO:0006334">
    <property type="term" value="P:nucleosome assembly"/>
    <property type="evidence" value="ECO:0007669"/>
    <property type="project" value="TreeGrafter"/>
</dbReference>
<dbReference type="Pfam" id="PF00400">
    <property type="entry name" value="WD40"/>
    <property type="match status" value="3"/>
</dbReference>
<dbReference type="PANTHER" id="PTHR15271">
    <property type="entry name" value="CHROMATIN ASSEMBLY FACTOR 1 SUBUNIT B"/>
    <property type="match status" value="1"/>
</dbReference>
<sequence>MNVCTPNISWHGCDPVYSCAINPVDSKRLATAGMRGSIYLWDIDCPSAQQPLITFISSLAGAHLESVNCIRWNSKGTHLASGSDDSNIFIWTKAPVATTATSSDSNVTVVTKTNQATTTATTTANDNDNVLGWDKDIPESKERWLKSLPYKSHLEPVLDLAWSRDDQLLISGSV</sequence>
<dbReference type="InterPro" id="IPR015943">
    <property type="entry name" value="WD40/YVTN_repeat-like_dom_sf"/>
</dbReference>
<gene>
    <name evidence="2" type="ORF">XAT740_LOCUS33712</name>
</gene>
<dbReference type="GO" id="GO:0006335">
    <property type="term" value="P:DNA replication-dependent chromatin assembly"/>
    <property type="evidence" value="ECO:0007669"/>
    <property type="project" value="InterPro"/>
</dbReference>
<dbReference type="SUPFAM" id="SSF50978">
    <property type="entry name" value="WD40 repeat-like"/>
    <property type="match status" value="1"/>
</dbReference>
<feature type="repeat" description="WD" evidence="1">
    <location>
        <begin position="60"/>
        <end position="91"/>
    </location>
</feature>
<name>A0A815KQV7_ADIRI</name>
<dbReference type="InterPro" id="IPR036322">
    <property type="entry name" value="WD40_repeat_dom_sf"/>
</dbReference>
<evidence type="ECO:0000256" key="1">
    <source>
        <dbReference type="PROSITE-ProRule" id="PRU00221"/>
    </source>
</evidence>
<protein>
    <submittedName>
        <fullName evidence="2">Uncharacterized protein</fullName>
    </submittedName>
</protein>
<accession>A0A815KQV7</accession>
<dbReference type="InterPro" id="IPR001680">
    <property type="entry name" value="WD40_rpt"/>
</dbReference>
<comment type="caution">
    <text evidence="2">The sequence shown here is derived from an EMBL/GenBank/DDBJ whole genome shotgun (WGS) entry which is preliminary data.</text>
</comment>
<proteinExistence type="predicted"/>
<dbReference type="PROSITE" id="PS50294">
    <property type="entry name" value="WD_REPEATS_REGION"/>
    <property type="match status" value="1"/>
</dbReference>
<dbReference type="Proteomes" id="UP000663828">
    <property type="component" value="Unassembled WGS sequence"/>
</dbReference>
<dbReference type="GO" id="GO:0033186">
    <property type="term" value="C:CAF-1 complex"/>
    <property type="evidence" value="ECO:0007669"/>
    <property type="project" value="TreeGrafter"/>
</dbReference>
<dbReference type="AlphaFoldDB" id="A0A815KQV7"/>
<dbReference type="InterPro" id="IPR045145">
    <property type="entry name" value="PTHR15271"/>
</dbReference>